<dbReference type="AlphaFoldDB" id="A0A0D2NGU6"/>
<proteinExistence type="predicted"/>
<evidence type="ECO:0000313" key="2">
    <source>
        <dbReference type="EMBL" id="KJA15901.1"/>
    </source>
</evidence>
<feature type="region of interest" description="Disordered" evidence="1">
    <location>
        <begin position="1"/>
        <end position="23"/>
    </location>
</feature>
<evidence type="ECO:0000313" key="3">
    <source>
        <dbReference type="Proteomes" id="UP000054270"/>
    </source>
</evidence>
<protein>
    <submittedName>
        <fullName evidence="2">Uncharacterized protein</fullName>
    </submittedName>
</protein>
<accession>A0A0D2NGU6</accession>
<organism evidence="2 3">
    <name type="scientific">Hypholoma sublateritium (strain FD-334 SS-4)</name>
    <dbReference type="NCBI Taxonomy" id="945553"/>
    <lineage>
        <taxon>Eukaryota</taxon>
        <taxon>Fungi</taxon>
        <taxon>Dikarya</taxon>
        <taxon>Basidiomycota</taxon>
        <taxon>Agaricomycotina</taxon>
        <taxon>Agaricomycetes</taxon>
        <taxon>Agaricomycetidae</taxon>
        <taxon>Agaricales</taxon>
        <taxon>Agaricineae</taxon>
        <taxon>Strophariaceae</taxon>
        <taxon>Hypholoma</taxon>
    </lineage>
</organism>
<gene>
    <name evidence="2" type="ORF">HYPSUDRAFT_47960</name>
</gene>
<sequence length="177" mass="18682">MNAQSPSECFPKRASTAGTANEDSDMLLRIPKTMVSKGKQAPAAVNNQTLPNQRNPILSALAGCCVAIGASQPTPPPHRLRTRPSATLAELCTSRRAYAFPCLVLEPDAPLGGASERTLPWEWSMAGQCVCSSAQMAPIPMSILHGGWRRGLCIRTHIVGGNCTVRSASAATSSNII</sequence>
<dbReference type="EMBL" id="KN817632">
    <property type="protein sequence ID" value="KJA15901.1"/>
    <property type="molecule type" value="Genomic_DNA"/>
</dbReference>
<reference evidence="3" key="1">
    <citation type="submission" date="2014-04" db="EMBL/GenBank/DDBJ databases">
        <title>Evolutionary Origins and Diversification of the Mycorrhizal Mutualists.</title>
        <authorList>
            <consortium name="DOE Joint Genome Institute"/>
            <consortium name="Mycorrhizal Genomics Consortium"/>
            <person name="Kohler A."/>
            <person name="Kuo A."/>
            <person name="Nagy L.G."/>
            <person name="Floudas D."/>
            <person name="Copeland A."/>
            <person name="Barry K.W."/>
            <person name="Cichocki N."/>
            <person name="Veneault-Fourrey C."/>
            <person name="LaButti K."/>
            <person name="Lindquist E.A."/>
            <person name="Lipzen A."/>
            <person name="Lundell T."/>
            <person name="Morin E."/>
            <person name="Murat C."/>
            <person name="Riley R."/>
            <person name="Ohm R."/>
            <person name="Sun H."/>
            <person name="Tunlid A."/>
            <person name="Henrissat B."/>
            <person name="Grigoriev I.V."/>
            <person name="Hibbett D.S."/>
            <person name="Martin F."/>
        </authorList>
    </citation>
    <scope>NUCLEOTIDE SEQUENCE [LARGE SCALE GENOMIC DNA]</scope>
    <source>
        <strain evidence="3">FD-334 SS-4</strain>
    </source>
</reference>
<evidence type="ECO:0000256" key="1">
    <source>
        <dbReference type="SAM" id="MobiDB-lite"/>
    </source>
</evidence>
<name>A0A0D2NGU6_HYPSF</name>
<keyword evidence="3" id="KW-1185">Reference proteome</keyword>
<dbReference type="Proteomes" id="UP000054270">
    <property type="component" value="Unassembled WGS sequence"/>
</dbReference>